<dbReference type="AlphaFoldDB" id="A0A7J7ILG6"/>
<name>A0A7J7ILG6_9RHOD</name>
<dbReference type="InterPro" id="IPR016024">
    <property type="entry name" value="ARM-type_fold"/>
</dbReference>
<keyword evidence="3" id="KW-1185">Reference proteome</keyword>
<feature type="region of interest" description="Disordered" evidence="1">
    <location>
        <begin position="838"/>
        <end position="870"/>
    </location>
</feature>
<proteinExistence type="predicted"/>
<reference evidence="2 3" key="1">
    <citation type="journal article" date="2020" name="J. Phycol.">
        <title>Comparative genome analysis reveals Cyanidiococcus gen. nov., a new extremophilic red algal genus sister to Cyanidioschyzon (Cyanidioschyzonaceae, Rhodophyta).</title>
        <authorList>
            <person name="Liu S.-L."/>
            <person name="Chiang Y.-R."/>
            <person name="Yoon H.S."/>
            <person name="Fu H.-Y."/>
        </authorList>
    </citation>
    <scope>NUCLEOTIDE SEQUENCE [LARGE SCALE GENOMIC DNA]</scope>
    <source>
        <strain evidence="2 3">THAL066</strain>
    </source>
</reference>
<organism evidence="2 3">
    <name type="scientific">Cyanidiococcus yangmingshanensis</name>
    <dbReference type="NCBI Taxonomy" id="2690220"/>
    <lineage>
        <taxon>Eukaryota</taxon>
        <taxon>Rhodophyta</taxon>
        <taxon>Bangiophyceae</taxon>
        <taxon>Cyanidiales</taxon>
        <taxon>Cyanidiaceae</taxon>
        <taxon>Cyanidiococcus</taxon>
    </lineage>
</organism>
<dbReference type="SUPFAM" id="SSF56112">
    <property type="entry name" value="Protein kinase-like (PK-like)"/>
    <property type="match status" value="1"/>
</dbReference>
<dbReference type="InterPro" id="IPR011989">
    <property type="entry name" value="ARM-like"/>
</dbReference>
<gene>
    <name evidence="2" type="ORF">F1559_003582</name>
</gene>
<feature type="region of interest" description="Disordered" evidence="1">
    <location>
        <begin position="352"/>
        <end position="405"/>
    </location>
</feature>
<feature type="compositionally biased region" description="Basic residues" evidence="1">
    <location>
        <begin position="64"/>
        <end position="74"/>
    </location>
</feature>
<dbReference type="Proteomes" id="UP000530660">
    <property type="component" value="Unassembled WGS sequence"/>
</dbReference>
<comment type="caution">
    <text evidence="2">The sequence shown here is derived from an EMBL/GenBank/DDBJ whole genome shotgun (WGS) entry which is preliminary data.</text>
</comment>
<dbReference type="EMBL" id="VWRR01000007">
    <property type="protein sequence ID" value="KAF6003337.1"/>
    <property type="molecule type" value="Genomic_DNA"/>
</dbReference>
<evidence type="ECO:0000313" key="2">
    <source>
        <dbReference type="EMBL" id="KAF6003337.1"/>
    </source>
</evidence>
<dbReference type="SUPFAM" id="SSF48371">
    <property type="entry name" value="ARM repeat"/>
    <property type="match status" value="1"/>
</dbReference>
<accession>A0A7J7ILG6</accession>
<dbReference type="Gene3D" id="1.25.10.10">
    <property type="entry name" value="Leucine-rich Repeat Variant"/>
    <property type="match status" value="1"/>
</dbReference>
<feature type="compositionally biased region" description="Basic and acidic residues" evidence="1">
    <location>
        <begin position="387"/>
        <end position="405"/>
    </location>
</feature>
<sequence length="1016" mass="113101">MADFLLQCFQKDAERRPSAEMLLRHPWLVKRTGELKRAETRLMGASSDSDEQEHSDGYLASRRGQSRRRRHLRPKGAGVAPREEQEPILRIPVPPPKPVVDSIAVAEALPVDELDDLPAAEDLDEEQLDLEDEFDGITLRTDERAGGDENTTQKALLMETLSAGQRGQQLTNITENDGEITPQKKEDTRMGIADADIATLARPSPEESASADSMRARHDAPATMRSVSKPAVLPETLAHFAEEAETYDDLGIDDEDWLIDELEKWRHALHTVGFSTTVDLPSSDEADSDNDDVAMPTAQGEWARGMSPIPGLPAKDAGGRSTTSALAWYNVVRPSPSVSLFSSPSFSSAESDIEAGQLGNTPAQSNALNTFAYSPSGPGYDSGGTTNDRRNDRTERKSHHSDSLPRDRYERLVWEEIGRKISALVRADLTLVDSRQRAVEAATSMLELFREVRHQRLHLVTYHLLIPLMEVLDASGIGEQALVERILEFLNEAVVSRAAATTPTTEDTLFRDHLSIAGIVPILVEFSTRAYNDRVRMQAAYLLAKMLCIEFDNDGRASCAPADPLGAESEEIRERRILPFTNESRERDLTTNTESSDIRFIETFVASRGLRAFVHLLEPDFERYREMTLIALRGVALVMRTESQRRRHDICRLLARDGFLDRLSEALEWCIEWLARKRVANEEQQPANADSPSKQRQARVIREEHIDRLAQRLVELWFLFPPADSVIEKHMARRSVLRPIVHILPALRDRRDQMNVLNSLRDLSGHQESHRALQASGAIPVLVGMLDGSMLLDGRIMITLFNLCRLRGPLETRERQEEAVCAHDGKLVRYLLHLARSGSGGGGSTTGANSGNGDRAGPKPRATRQLTTTDAVDTVATTSISGHFKGPIGQSGEHPLRGFAIEILCALDCSSERIRNVLWCNQVVEFLVGELLGSVVHWHRLRSNRELVTTSDASKVSLNRGHDADLSGYEQPEALACAHKHVERTAPASSRLGKMPHGVCFRICSPRSRRRFSNHS</sequence>
<feature type="compositionally biased region" description="Low complexity" evidence="1">
    <location>
        <begin position="373"/>
        <end position="386"/>
    </location>
</feature>
<dbReference type="OrthoDB" id="8693905at2759"/>
<dbReference type="Gene3D" id="1.10.510.10">
    <property type="entry name" value="Transferase(Phosphotransferase) domain 1"/>
    <property type="match status" value="1"/>
</dbReference>
<feature type="region of interest" description="Disordered" evidence="1">
    <location>
        <begin position="42"/>
        <end position="93"/>
    </location>
</feature>
<protein>
    <submittedName>
        <fullName evidence="2">Uncharacterized protein</fullName>
    </submittedName>
</protein>
<evidence type="ECO:0000256" key="1">
    <source>
        <dbReference type="SAM" id="MobiDB-lite"/>
    </source>
</evidence>
<evidence type="ECO:0000313" key="3">
    <source>
        <dbReference type="Proteomes" id="UP000530660"/>
    </source>
</evidence>
<feature type="compositionally biased region" description="Polar residues" evidence="1">
    <location>
        <begin position="358"/>
        <end position="372"/>
    </location>
</feature>
<dbReference type="InterPro" id="IPR011009">
    <property type="entry name" value="Kinase-like_dom_sf"/>
</dbReference>